<gene>
    <name evidence="1" type="ORF">GGQ99_005129</name>
</gene>
<reference evidence="1 2" key="1">
    <citation type="submission" date="2020-08" db="EMBL/GenBank/DDBJ databases">
        <title>Genomic Encyclopedia of Type Strains, Phase IV (KMG-IV): sequencing the most valuable type-strain genomes for metagenomic binning, comparative biology and taxonomic classification.</title>
        <authorList>
            <person name="Goeker M."/>
        </authorList>
    </citation>
    <scope>NUCLEOTIDE SEQUENCE [LARGE SCALE GENOMIC DNA]</scope>
    <source>
        <strain evidence="1 2">DSM 7050</strain>
    </source>
</reference>
<protein>
    <submittedName>
        <fullName evidence="1">Uncharacterized protein</fullName>
    </submittedName>
</protein>
<sequence length="177" mass="19753">MLHSWLQNPIQEWLPARWYGGFLDGLPDLYVGKLPAAFGRNGIHQWKVWIVENQVERLALMDALSKPVPMRGQIVDFASGPDAAVSKVDMKRHYGLAAMALYMPTEDSVGWPWITLIRLPSVADAGPLSRELARGVYSYEIDLSEAAAQDRVARMQITVMKAGSIPEIVTPDHRKVS</sequence>
<evidence type="ECO:0000313" key="1">
    <source>
        <dbReference type="EMBL" id="MBB4653339.1"/>
    </source>
</evidence>
<dbReference type="EMBL" id="JACHOT010000012">
    <property type="protein sequence ID" value="MBB4653339.1"/>
    <property type="molecule type" value="Genomic_DNA"/>
</dbReference>
<keyword evidence="2" id="KW-1185">Reference proteome</keyword>
<evidence type="ECO:0000313" key="2">
    <source>
        <dbReference type="Proteomes" id="UP000539538"/>
    </source>
</evidence>
<name>A0ABR6LAS9_9HYPH</name>
<organism evidence="1 2">
    <name type="scientific">Aminobacter niigataensis</name>
    <dbReference type="NCBI Taxonomy" id="83265"/>
    <lineage>
        <taxon>Bacteria</taxon>
        <taxon>Pseudomonadati</taxon>
        <taxon>Pseudomonadota</taxon>
        <taxon>Alphaproteobacteria</taxon>
        <taxon>Hyphomicrobiales</taxon>
        <taxon>Phyllobacteriaceae</taxon>
        <taxon>Aminobacter</taxon>
    </lineage>
</organism>
<comment type="caution">
    <text evidence="1">The sequence shown here is derived from an EMBL/GenBank/DDBJ whole genome shotgun (WGS) entry which is preliminary data.</text>
</comment>
<dbReference type="Proteomes" id="UP000539538">
    <property type="component" value="Unassembled WGS sequence"/>
</dbReference>
<dbReference type="RefSeq" id="WP_183264673.1">
    <property type="nucleotide sequence ID" value="NZ_BAAAVZ010000017.1"/>
</dbReference>
<proteinExistence type="predicted"/>
<accession>A0ABR6LAS9</accession>